<name>A0ABW5DN32_9PROT</name>
<comment type="caution">
    <text evidence="1">The sequence shown here is derived from an EMBL/GenBank/DDBJ whole genome shotgun (WGS) entry which is preliminary data.</text>
</comment>
<evidence type="ECO:0000313" key="1">
    <source>
        <dbReference type="EMBL" id="MFD2262339.1"/>
    </source>
</evidence>
<keyword evidence="2" id="KW-1185">Reference proteome</keyword>
<gene>
    <name evidence="1" type="ORF">ACFSM5_05520</name>
</gene>
<reference evidence="2" key="1">
    <citation type="journal article" date="2019" name="Int. J. Syst. Evol. Microbiol.">
        <title>The Global Catalogue of Microorganisms (GCM) 10K type strain sequencing project: providing services to taxonomists for standard genome sequencing and annotation.</title>
        <authorList>
            <consortium name="The Broad Institute Genomics Platform"/>
            <consortium name="The Broad Institute Genome Sequencing Center for Infectious Disease"/>
            <person name="Wu L."/>
            <person name="Ma J."/>
        </authorList>
    </citation>
    <scope>NUCLEOTIDE SEQUENCE [LARGE SCALE GENOMIC DNA]</scope>
    <source>
        <strain evidence="2">CGMCC 1.19062</strain>
    </source>
</reference>
<protein>
    <submittedName>
        <fullName evidence="1">Uncharacterized protein</fullName>
    </submittedName>
</protein>
<evidence type="ECO:0000313" key="2">
    <source>
        <dbReference type="Proteomes" id="UP001597295"/>
    </source>
</evidence>
<dbReference type="Proteomes" id="UP001597295">
    <property type="component" value="Unassembled WGS sequence"/>
</dbReference>
<dbReference type="EMBL" id="JBHUIP010000004">
    <property type="protein sequence ID" value="MFD2262339.1"/>
    <property type="molecule type" value="Genomic_DNA"/>
</dbReference>
<proteinExistence type="predicted"/>
<sequence>MAKQYVKMETKYHAGITEEQMETEAQMSRDNGNKDVSYTGSQKDGWILIYYIEKI</sequence>
<dbReference type="RefSeq" id="WP_379875287.1">
    <property type="nucleotide sequence ID" value="NZ_JBHUIP010000004.1"/>
</dbReference>
<organism evidence="1 2">
    <name type="scientific">Lacibacterium aquatile</name>
    <dbReference type="NCBI Taxonomy" id="1168082"/>
    <lineage>
        <taxon>Bacteria</taxon>
        <taxon>Pseudomonadati</taxon>
        <taxon>Pseudomonadota</taxon>
        <taxon>Alphaproteobacteria</taxon>
        <taxon>Rhodospirillales</taxon>
        <taxon>Rhodospirillaceae</taxon>
    </lineage>
</organism>
<accession>A0ABW5DN32</accession>